<protein>
    <submittedName>
        <fullName evidence="1">Uncharacterized protein</fullName>
    </submittedName>
</protein>
<keyword evidence="2" id="KW-1185">Reference proteome</keyword>
<dbReference type="OrthoDB" id="354559at2759"/>
<proteinExistence type="predicted"/>
<name>U6LJJ1_9EIME</name>
<evidence type="ECO:0000313" key="2">
    <source>
        <dbReference type="Proteomes" id="UP000030750"/>
    </source>
</evidence>
<gene>
    <name evidence="1" type="ORF">EBH_0025950</name>
</gene>
<dbReference type="AlphaFoldDB" id="U6LJJ1"/>
<dbReference type="Gene3D" id="1.10.238.10">
    <property type="entry name" value="EF-hand"/>
    <property type="match status" value="1"/>
</dbReference>
<evidence type="ECO:0000313" key="1">
    <source>
        <dbReference type="EMBL" id="CDJ49408.1"/>
    </source>
</evidence>
<reference evidence="1" key="2">
    <citation type="submission" date="2013-10" db="EMBL/GenBank/DDBJ databases">
        <authorList>
            <person name="Aslett M."/>
        </authorList>
    </citation>
    <scope>NUCLEOTIDE SEQUENCE [LARGE SCALE GENOMIC DNA]</scope>
    <source>
        <strain evidence="1">Houghton</strain>
    </source>
</reference>
<dbReference type="VEuPathDB" id="ToxoDB:EBH_0025950"/>
<sequence>MTCVKTASVAMGSGGVLQLAMVQDWTDTANGGKQLGDPFKSVSVVAHAGQIVGLAASAPKNGHTMVFSCGGSDFTVLQWRVNHGAVQRAFQRAKEFFYYSQLRSQGERTTRSRRLGGTVPIGELPNLLCAMGEAPTQLELNNILSECRGTHGIMHRQLATGQSEGEGETPAMPGRIAFERFLELYLNQRAPQPFRYSDVVDAFKQLSKGKEGGEIAPDTLTKLLTTTGEAMTEAELSHCLEAVILSHYSVPEAM</sequence>
<dbReference type="Proteomes" id="UP000030750">
    <property type="component" value="Unassembled WGS sequence"/>
</dbReference>
<dbReference type="EMBL" id="HG711653">
    <property type="protein sequence ID" value="CDJ49408.1"/>
    <property type="molecule type" value="Genomic_DNA"/>
</dbReference>
<dbReference type="InterPro" id="IPR011992">
    <property type="entry name" value="EF-hand-dom_pair"/>
</dbReference>
<dbReference type="SUPFAM" id="SSF47473">
    <property type="entry name" value="EF-hand"/>
    <property type="match status" value="1"/>
</dbReference>
<accession>U6LJJ1</accession>
<reference evidence="1" key="1">
    <citation type="submission" date="2013-10" db="EMBL/GenBank/DDBJ databases">
        <title>Genomic analysis of the causative agents of coccidiosis in chickens.</title>
        <authorList>
            <person name="Reid A.J."/>
            <person name="Blake D."/>
            <person name="Billington K."/>
            <person name="Browne H."/>
            <person name="Dunn M."/>
            <person name="Hung S."/>
            <person name="Kawahara F."/>
            <person name="Miranda-Saavedra D."/>
            <person name="Mourier T."/>
            <person name="Nagra H."/>
            <person name="Otto T.D."/>
            <person name="Rawlings N."/>
            <person name="Sanchez A."/>
            <person name="Sanders M."/>
            <person name="Subramaniam C."/>
            <person name="Tay Y."/>
            <person name="Dear P."/>
            <person name="Doerig C."/>
            <person name="Gruber A."/>
            <person name="Parkinson J."/>
            <person name="Shirley M."/>
            <person name="Wan K.L."/>
            <person name="Berriman M."/>
            <person name="Tomley F."/>
            <person name="Pain A."/>
        </authorList>
    </citation>
    <scope>NUCLEOTIDE SEQUENCE [LARGE SCALE GENOMIC DNA]</scope>
    <source>
        <strain evidence="1">Houghton</strain>
    </source>
</reference>
<organism evidence="1 2">
    <name type="scientific">Eimeria brunetti</name>
    <dbReference type="NCBI Taxonomy" id="51314"/>
    <lineage>
        <taxon>Eukaryota</taxon>
        <taxon>Sar</taxon>
        <taxon>Alveolata</taxon>
        <taxon>Apicomplexa</taxon>
        <taxon>Conoidasida</taxon>
        <taxon>Coccidia</taxon>
        <taxon>Eucoccidiorida</taxon>
        <taxon>Eimeriorina</taxon>
        <taxon>Eimeriidae</taxon>
        <taxon>Eimeria</taxon>
    </lineage>
</organism>